<comment type="similarity">
    <text evidence="2">Belongs to the short-chain dehydrogenases/reductases (SDR) family.</text>
</comment>
<dbReference type="InterPro" id="IPR036291">
    <property type="entry name" value="NAD(P)-bd_dom_sf"/>
</dbReference>
<protein>
    <submittedName>
        <fullName evidence="4">Retinol dehydrogenase 13</fullName>
        <ecNumber evidence="4">1.1.1.300</ecNumber>
    </submittedName>
</protein>
<dbReference type="PANTHER" id="PTHR43157:SF31">
    <property type="entry name" value="PHOSPHATIDYLINOSITOL-GLYCAN BIOSYNTHESIS CLASS F PROTEIN"/>
    <property type="match status" value="1"/>
</dbReference>
<keyword evidence="3" id="KW-1133">Transmembrane helix</keyword>
<gene>
    <name evidence="4" type="ORF">MGAL_10B057752</name>
</gene>
<accession>A0A8B6GH15</accession>
<dbReference type="InterPro" id="IPR002347">
    <property type="entry name" value="SDR_fam"/>
</dbReference>
<dbReference type="Proteomes" id="UP000596742">
    <property type="component" value="Unassembled WGS sequence"/>
</dbReference>
<dbReference type="EC" id="1.1.1.300" evidence="4"/>
<dbReference type="Pfam" id="PF00106">
    <property type="entry name" value="adh_short"/>
    <property type="match status" value="1"/>
</dbReference>
<name>A0A8B6GH15_MYTGA</name>
<dbReference type="OrthoDB" id="191139at2759"/>
<evidence type="ECO:0000256" key="1">
    <source>
        <dbReference type="ARBA" id="ARBA00023002"/>
    </source>
</evidence>
<dbReference type="PANTHER" id="PTHR43157">
    <property type="entry name" value="PHOSPHATIDYLINOSITOL-GLYCAN BIOSYNTHESIS CLASS F PROTEIN-RELATED"/>
    <property type="match status" value="1"/>
</dbReference>
<sequence length="324" mass="36091">MSSFSSKAITYSFAIGAIGGMVIILKRKAHGITFNGDERIHGRTVIVTGANCGIGYQTAGMLAARGGKVIMACRDMKKCEDAKEEIIKNTWNKKVFCKHLDLASLDSIKEFAEDFNKNESRLDILINNAGIMRCPKQITKDGFEMQLGVNYLGHFLLTNLLLDKLKRCAPSRIVNITAISQKKGKINFEDLNSDTNYDAGKAYDQSQLAIMLFTKELAKRLDDTGVTVNAAYPGITKSDLGRHLSVNKSYISSFFMKPINYVVMRTLEEGAATPVFCAIGHDVRNTTGKLFYNMQEKEVTGDANNENIAKRLWLTSEKWTRLTD</sequence>
<evidence type="ECO:0000256" key="2">
    <source>
        <dbReference type="RuleBase" id="RU000363"/>
    </source>
</evidence>
<keyword evidence="1 4" id="KW-0560">Oxidoreductase</keyword>
<comment type="caution">
    <text evidence="4">The sequence shown here is derived from an EMBL/GenBank/DDBJ whole genome shotgun (WGS) entry which is preliminary data.</text>
</comment>
<evidence type="ECO:0000313" key="4">
    <source>
        <dbReference type="EMBL" id="VDI63629.1"/>
    </source>
</evidence>
<evidence type="ECO:0000256" key="3">
    <source>
        <dbReference type="SAM" id="Phobius"/>
    </source>
</evidence>
<dbReference type="Gene3D" id="3.40.50.720">
    <property type="entry name" value="NAD(P)-binding Rossmann-like Domain"/>
    <property type="match status" value="1"/>
</dbReference>
<dbReference type="PRINTS" id="PR00080">
    <property type="entry name" value="SDRFAMILY"/>
</dbReference>
<evidence type="ECO:0000313" key="5">
    <source>
        <dbReference type="Proteomes" id="UP000596742"/>
    </source>
</evidence>
<dbReference type="SUPFAM" id="SSF51735">
    <property type="entry name" value="NAD(P)-binding Rossmann-fold domains"/>
    <property type="match status" value="1"/>
</dbReference>
<dbReference type="EMBL" id="UYJE01008407">
    <property type="protein sequence ID" value="VDI63629.1"/>
    <property type="molecule type" value="Genomic_DNA"/>
</dbReference>
<organism evidence="4 5">
    <name type="scientific">Mytilus galloprovincialis</name>
    <name type="common">Mediterranean mussel</name>
    <dbReference type="NCBI Taxonomy" id="29158"/>
    <lineage>
        <taxon>Eukaryota</taxon>
        <taxon>Metazoa</taxon>
        <taxon>Spiralia</taxon>
        <taxon>Lophotrochozoa</taxon>
        <taxon>Mollusca</taxon>
        <taxon>Bivalvia</taxon>
        <taxon>Autobranchia</taxon>
        <taxon>Pteriomorphia</taxon>
        <taxon>Mytilida</taxon>
        <taxon>Mytiloidea</taxon>
        <taxon>Mytilidae</taxon>
        <taxon>Mytilinae</taxon>
        <taxon>Mytilus</taxon>
    </lineage>
</organism>
<feature type="transmembrane region" description="Helical" evidence="3">
    <location>
        <begin position="6"/>
        <end position="25"/>
    </location>
</feature>
<keyword evidence="3" id="KW-0472">Membrane</keyword>
<proteinExistence type="inferred from homology"/>
<keyword evidence="3" id="KW-0812">Transmembrane</keyword>
<keyword evidence="5" id="KW-1185">Reference proteome</keyword>
<reference evidence="4" key="1">
    <citation type="submission" date="2018-11" db="EMBL/GenBank/DDBJ databases">
        <authorList>
            <person name="Alioto T."/>
            <person name="Alioto T."/>
        </authorList>
    </citation>
    <scope>NUCLEOTIDE SEQUENCE</scope>
</reference>
<dbReference type="AlphaFoldDB" id="A0A8B6GH15"/>
<dbReference type="GO" id="GO:0052650">
    <property type="term" value="F:all-trans-retinol dehydrogenase (NADP+) activity"/>
    <property type="evidence" value="ECO:0007669"/>
    <property type="project" value="UniProtKB-EC"/>
</dbReference>
<dbReference type="PRINTS" id="PR00081">
    <property type="entry name" value="GDHRDH"/>
</dbReference>